<dbReference type="SUPFAM" id="SSF52058">
    <property type="entry name" value="L domain-like"/>
    <property type="match status" value="1"/>
</dbReference>
<evidence type="ECO:0008006" key="3">
    <source>
        <dbReference type="Google" id="ProtNLM"/>
    </source>
</evidence>
<dbReference type="InterPro" id="IPR032675">
    <property type="entry name" value="LRR_dom_sf"/>
</dbReference>
<evidence type="ECO:0000313" key="1">
    <source>
        <dbReference type="EMBL" id="ELP83889.1"/>
    </source>
</evidence>
<protein>
    <recommendedName>
        <fullName evidence="3">Leucine rich repeat containing protein BspA family protein</fullName>
    </recommendedName>
</protein>
<reference evidence="1 2" key="1">
    <citation type="submission" date="2012-10" db="EMBL/GenBank/DDBJ databases">
        <authorList>
            <person name="Zafar N."/>
            <person name="Inman J."/>
            <person name="Hall N."/>
            <person name="Lorenzi H."/>
            <person name="Caler E."/>
        </authorList>
    </citation>
    <scope>NUCLEOTIDE SEQUENCE [LARGE SCALE GENOMIC DNA]</scope>
    <source>
        <strain evidence="1 2">IP1</strain>
    </source>
</reference>
<dbReference type="InterPro" id="IPR053139">
    <property type="entry name" value="Surface_bspA-like"/>
</dbReference>
<dbReference type="OMA" id="YAFCYCE"/>
<dbReference type="AlphaFoldDB" id="A0A0A1TUS4"/>
<keyword evidence="2" id="KW-1185">Reference proteome</keyword>
<dbReference type="PANTHER" id="PTHR45661">
    <property type="entry name" value="SURFACE ANTIGEN"/>
    <property type="match status" value="1"/>
</dbReference>
<dbReference type="EMBL" id="KB207216">
    <property type="protein sequence ID" value="ELP83889.1"/>
    <property type="molecule type" value="Genomic_DNA"/>
</dbReference>
<sequence>MRTLVIILLSTKKKIKIVKIKNVQRKNSFISLEEFGNDIPSCVRSINDWCFSGCISLSSVTISSNVTSLGKGCFSWCSSLSSVTISFSVISIGGYCFYRCNSLSCVTIQSNLTLFGDYCFPTNIVINRE</sequence>
<accession>A0A0A1TUS4</accession>
<dbReference type="KEGG" id="eiv:EIN_440030"/>
<dbReference type="Proteomes" id="UP000014680">
    <property type="component" value="Unassembled WGS sequence"/>
</dbReference>
<evidence type="ECO:0000313" key="2">
    <source>
        <dbReference type="Proteomes" id="UP000014680"/>
    </source>
</evidence>
<gene>
    <name evidence="1" type="ORF">EIN_440030</name>
</gene>
<organism evidence="1 2">
    <name type="scientific">Entamoeba invadens IP1</name>
    <dbReference type="NCBI Taxonomy" id="370355"/>
    <lineage>
        <taxon>Eukaryota</taxon>
        <taxon>Amoebozoa</taxon>
        <taxon>Evosea</taxon>
        <taxon>Archamoebae</taxon>
        <taxon>Mastigamoebida</taxon>
        <taxon>Entamoebidae</taxon>
        <taxon>Entamoeba</taxon>
    </lineage>
</organism>
<name>A0A0A1TUS4_ENTIV</name>
<dbReference type="InterPro" id="IPR026906">
    <property type="entry name" value="LRR_5"/>
</dbReference>
<proteinExistence type="predicted"/>
<dbReference type="Pfam" id="PF13306">
    <property type="entry name" value="LRR_5"/>
    <property type="match status" value="1"/>
</dbReference>
<dbReference type="RefSeq" id="XP_004183235.1">
    <property type="nucleotide sequence ID" value="XM_004183187.1"/>
</dbReference>
<dbReference type="PANTHER" id="PTHR45661:SF3">
    <property type="entry name" value="IG-LIKE DOMAIN-CONTAINING PROTEIN"/>
    <property type="match status" value="1"/>
</dbReference>
<dbReference type="VEuPathDB" id="AmoebaDB:EIN_440030"/>
<dbReference type="Gene3D" id="3.80.10.10">
    <property type="entry name" value="Ribonuclease Inhibitor"/>
    <property type="match status" value="2"/>
</dbReference>
<dbReference type="GeneID" id="14882879"/>